<evidence type="ECO:0000313" key="1">
    <source>
        <dbReference type="EMBL" id="TWX62263.1"/>
    </source>
</evidence>
<evidence type="ECO:0000313" key="4">
    <source>
        <dbReference type="Proteomes" id="UP000321917"/>
    </source>
</evidence>
<dbReference type="EMBL" id="VOLR01000003">
    <property type="protein sequence ID" value="TWX62263.1"/>
    <property type="molecule type" value="Genomic_DNA"/>
</dbReference>
<accession>A0A5C6QTG5</accession>
<gene>
    <name evidence="1" type="ORF">ESZ26_02435</name>
    <name evidence="2" type="ORF">ESZ27_00930</name>
</gene>
<reference evidence="2 4" key="1">
    <citation type="submission" date="2019-07" db="EMBL/GenBank/DDBJ databases">
        <title>Genomes of sea-ice associated Colwellia species.</title>
        <authorList>
            <person name="Bowman J.P."/>
        </authorList>
    </citation>
    <scope>NUCLEOTIDE SEQUENCE [LARGE SCALE GENOMIC DNA]</scope>
    <source>
        <strain evidence="1 3">ACAM 607</strain>
        <strain evidence="2 4">IC036</strain>
    </source>
</reference>
<protein>
    <submittedName>
        <fullName evidence="2">DUF3083 family protein</fullName>
    </submittedName>
</protein>
<evidence type="ECO:0000313" key="2">
    <source>
        <dbReference type="EMBL" id="TWX72405.1"/>
    </source>
</evidence>
<evidence type="ECO:0000313" key="3">
    <source>
        <dbReference type="Proteomes" id="UP000321525"/>
    </source>
</evidence>
<dbReference type="AlphaFoldDB" id="A0A5C6QTG5"/>
<comment type="caution">
    <text evidence="2">The sequence shown here is derived from an EMBL/GenBank/DDBJ whole genome shotgun (WGS) entry which is preliminary data.</text>
</comment>
<dbReference type="OrthoDB" id="6288569at2"/>
<dbReference type="Pfam" id="PF11281">
    <property type="entry name" value="DUF3083"/>
    <property type="match status" value="1"/>
</dbReference>
<organism evidence="2 4">
    <name type="scientific">Colwellia hornerae</name>
    <dbReference type="NCBI Taxonomy" id="89402"/>
    <lineage>
        <taxon>Bacteria</taxon>
        <taxon>Pseudomonadati</taxon>
        <taxon>Pseudomonadota</taxon>
        <taxon>Gammaproteobacteria</taxon>
        <taxon>Alteromonadales</taxon>
        <taxon>Colwelliaceae</taxon>
        <taxon>Colwellia</taxon>
    </lineage>
</organism>
<name>A0A5C6QTG5_9GAMM</name>
<dbReference type="Proteomes" id="UP000321917">
    <property type="component" value="Unassembled WGS sequence"/>
</dbReference>
<proteinExistence type="predicted"/>
<keyword evidence="3" id="KW-1185">Reference proteome</keyword>
<dbReference type="EMBL" id="VOLQ01000001">
    <property type="protein sequence ID" value="TWX72405.1"/>
    <property type="molecule type" value="Genomic_DNA"/>
</dbReference>
<dbReference type="Proteomes" id="UP000321525">
    <property type="component" value="Unassembled WGS sequence"/>
</dbReference>
<dbReference type="RefSeq" id="WP_146797987.1">
    <property type="nucleotide sequence ID" value="NZ_VOLP01000004.1"/>
</dbReference>
<sequence>MSIVRKRSAAHKAYIPSNSRDNQYILAEFAITDELIQLISPSISMHSAQPYYDFYQSLSQLLFTLSNDYAIKSSLFIANDKLVRVRYSQEMHQWQTSQQILFYYDPQNHQLQNSFFDASIRAKKITLLFLASGDDIRFNAAVFHQKVTQLLYSFTEQTKLANKAIRLRDHQHLTYDLFAKNKGCLGTQAHKLRPIDERYKSQNVVITPNASAISYAVINLTVDNRLLSLVDIDANSKDPYNPLYTYLTDTFSLVAKRFNLNNGALIANGLVPIVRHSLHEIISKMGELQMLGYNPKQSPCGLVSKWKADELVDNVQFIFVATAEDSQHSGYGRFINQIEQAMRLLATELEIPINKDELTLRFHQHIAYNLETNI</sequence>
<dbReference type="InterPro" id="IPR021433">
    <property type="entry name" value="DUF3083"/>
</dbReference>